<keyword evidence="1" id="KW-0805">Transcription regulation</keyword>
<evidence type="ECO:0000256" key="3">
    <source>
        <dbReference type="ARBA" id="ARBA00023163"/>
    </source>
</evidence>
<feature type="domain" description="HTH araC/xylS-type" evidence="5">
    <location>
        <begin position="647"/>
        <end position="745"/>
    </location>
</feature>
<feature type="transmembrane region" description="Helical" evidence="4">
    <location>
        <begin position="280"/>
        <end position="301"/>
    </location>
</feature>
<dbReference type="InterPro" id="IPR009057">
    <property type="entry name" value="Homeodomain-like_sf"/>
</dbReference>
<evidence type="ECO:0000313" key="6">
    <source>
        <dbReference type="EMBL" id="MCU6790997.1"/>
    </source>
</evidence>
<protein>
    <submittedName>
        <fullName evidence="6">AraC family transcriptional regulator</fullName>
    </submittedName>
</protein>
<reference evidence="6 7" key="1">
    <citation type="submission" date="2022-09" db="EMBL/GenBank/DDBJ databases">
        <authorList>
            <person name="Han X.L."/>
            <person name="Wang Q."/>
            <person name="Lu T."/>
        </authorList>
    </citation>
    <scope>NUCLEOTIDE SEQUENCE [LARGE SCALE GENOMIC DNA]</scope>
    <source>
        <strain evidence="6 7">WQ 127069</strain>
    </source>
</reference>
<keyword evidence="7" id="KW-1185">Reference proteome</keyword>
<keyword evidence="4" id="KW-0472">Membrane</keyword>
<dbReference type="SUPFAM" id="SSF46689">
    <property type="entry name" value="Homeodomain-like"/>
    <property type="match status" value="2"/>
</dbReference>
<dbReference type="SMART" id="SM00342">
    <property type="entry name" value="HTH_ARAC"/>
    <property type="match status" value="1"/>
</dbReference>
<feature type="transmembrane region" description="Helical" evidence="4">
    <location>
        <begin position="12"/>
        <end position="31"/>
    </location>
</feature>
<name>A0ABT2U8P1_9BACL</name>
<proteinExistence type="predicted"/>
<evidence type="ECO:0000313" key="7">
    <source>
        <dbReference type="Proteomes" id="UP001652445"/>
    </source>
</evidence>
<dbReference type="PROSITE" id="PS00041">
    <property type="entry name" value="HTH_ARAC_FAMILY_1"/>
    <property type="match status" value="1"/>
</dbReference>
<accession>A0ABT2U8P1</accession>
<dbReference type="Pfam" id="PF12833">
    <property type="entry name" value="HTH_18"/>
    <property type="match status" value="1"/>
</dbReference>
<dbReference type="EMBL" id="JAOQIO010000007">
    <property type="protein sequence ID" value="MCU6790997.1"/>
    <property type="molecule type" value="Genomic_DNA"/>
</dbReference>
<evidence type="ECO:0000259" key="5">
    <source>
        <dbReference type="PROSITE" id="PS01124"/>
    </source>
</evidence>
<sequence>MYKSKYLRRIILFSMILVTIPVVSLGILSFFKAKGIVQEKVNEGNMQVLTQTELKVEQILQTIDNAIVQFSNSKLVSESITRGFEARDFMLVTDLANGLYKLQSYDLGISNVQLASFAHRWTLDNSGFMQSMTDIELKTLTERTQFAESSKWVTNEGASHILLVKKLPINIYKGTSGVIVANVPNYRLQKLIPEYNGESDTIVFDADYRLLTRVSNPDFSQEKIDQVVQHLKASTVDKGSNEIRLQDGSIGITYKKSAFNGWVYVSLVSIEQITKESGAIGWYTFYVCTGVFLILLVLSLIGSNRIYTPIRLVFESAAGDKAIENRNEDELQFIGKHIVSLRTSQSRLLDQIQGHTKQLKEFFVRKLLLGELNGQEIKEKSEQFQYEWGGDSYCVLTVQIDTLAGTRFQENDHDLLMFAVNNIVSELTLPESRLEPVVIGGNQVTLLRNRTSSSEQGKNDVYALSELIQTTVKEILGLQISIGISGFYTNLNRGAQAYRESLEALKYRIRFGEEAILHVEDVLPDHRIQTIFPEWIEKQLIDALKIPDLDKAQQLLHEFLTVMLRDPIRHQEYQMILFRLLADLIREIQNAGENLQASSQEDRQLFEQLFNLKTIAETESWFMKTVLEPMVTLLNKKWESQNKNISEHMIEIIHEEFESDLTLDLCATRLNYHPNYLKTVFRKETGVNFSDYVSQYRLNQAKKWLLETDMKVSQIAERLRYQNSQNFIRYFRKMEDMTPGDYRKKYLDH</sequence>
<dbReference type="Proteomes" id="UP001652445">
    <property type="component" value="Unassembled WGS sequence"/>
</dbReference>
<keyword evidence="3" id="KW-0804">Transcription</keyword>
<evidence type="ECO:0000256" key="4">
    <source>
        <dbReference type="SAM" id="Phobius"/>
    </source>
</evidence>
<organism evidence="6 7">
    <name type="scientific">Paenibacillus baimaensis</name>
    <dbReference type="NCBI Taxonomy" id="2982185"/>
    <lineage>
        <taxon>Bacteria</taxon>
        <taxon>Bacillati</taxon>
        <taxon>Bacillota</taxon>
        <taxon>Bacilli</taxon>
        <taxon>Bacillales</taxon>
        <taxon>Paenibacillaceae</taxon>
        <taxon>Paenibacillus</taxon>
    </lineage>
</organism>
<dbReference type="PANTHER" id="PTHR43280:SF10">
    <property type="entry name" value="REGULATORY PROTEIN POCR"/>
    <property type="match status" value="1"/>
</dbReference>
<comment type="caution">
    <text evidence="6">The sequence shown here is derived from an EMBL/GenBank/DDBJ whole genome shotgun (WGS) entry which is preliminary data.</text>
</comment>
<dbReference type="PROSITE" id="PS01124">
    <property type="entry name" value="HTH_ARAC_FAMILY_2"/>
    <property type="match status" value="1"/>
</dbReference>
<dbReference type="RefSeq" id="WP_262682564.1">
    <property type="nucleotide sequence ID" value="NZ_JAOQIO010000007.1"/>
</dbReference>
<evidence type="ECO:0000256" key="1">
    <source>
        <dbReference type="ARBA" id="ARBA00023015"/>
    </source>
</evidence>
<dbReference type="PANTHER" id="PTHR43280">
    <property type="entry name" value="ARAC-FAMILY TRANSCRIPTIONAL REGULATOR"/>
    <property type="match status" value="1"/>
</dbReference>
<gene>
    <name evidence="6" type="ORF">OB236_02535</name>
</gene>
<evidence type="ECO:0000256" key="2">
    <source>
        <dbReference type="ARBA" id="ARBA00023125"/>
    </source>
</evidence>
<dbReference type="InterPro" id="IPR018060">
    <property type="entry name" value="HTH_AraC"/>
</dbReference>
<keyword evidence="2" id="KW-0238">DNA-binding</keyword>
<dbReference type="Gene3D" id="1.10.10.60">
    <property type="entry name" value="Homeodomain-like"/>
    <property type="match status" value="2"/>
</dbReference>
<dbReference type="InterPro" id="IPR018062">
    <property type="entry name" value="HTH_AraC-typ_CS"/>
</dbReference>
<keyword evidence="4" id="KW-1133">Transmembrane helix</keyword>
<keyword evidence="4" id="KW-0812">Transmembrane</keyword>